<evidence type="ECO:0000256" key="1">
    <source>
        <dbReference type="SAM" id="MobiDB-lite"/>
    </source>
</evidence>
<sequence length="71" mass="7246">MSSNKASSSDFLAPKTSGSTTKGTASLGCGDASVSTSKSQKGSSPMLEAWENAPTSSEPWSAVKATYSPQR</sequence>
<evidence type="ECO:0000313" key="2">
    <source>
        <dbReference type="EMBL" id="KGO75306.1"/>
    </source>
</evidence>
<dbReference type="EMBL" id="JQGA01000478">
    <property type="protein sequence ID" value="KGO75306.1"/>
    <property type="molecule type" value="Genomic_DNA"/>
</dbReference>
<feature type="region of interest" description="Disordered" evidence="1">
    <location>
        <begin position="1"/>
        <end position="71"/>
    </location>
</feature>
<feature type="compositionally biased region" description="Polar residues" evidence="1">
    <location>
        <begin position="1"/>
        <end position="10"/>
    </location>
</feature>
<comment type="caution">
    <text evidence="2">The sequence shown here is derived from an EMBL/GenBank/DDBJ whole genome shotgun (WGS) entry which is preliminary data.</text>
</comment>
<proteinExistence type="predicted"/>
<feature type="compositionally biased region" description="Low complexity" evidence="1">
    <location>
        <begin position="15"/>
        <end position="24"/>
    </location>
</feature>
<dbReference type="Proteomes" id="UP000030104">
    <property type="component" value="Unassembled WGS sequence"/>
</dbReference>
<name>A0A0A2L7Z9_PENIT</name>
<organism evidence="2 3">
    <name type="scientific">Penicillium italicum</name>
    <name type="common">Blue mold</name>
    <dbReference type="NCBI Taxonomy" id="40296"/>
    <lineage>
        <taxon>Eukaryota</taxon>
        <taxon>Fungi</taxon>
        <taxon>Dikarya</taxon>
        <taxon>Ascomycota</taxon>
        <taxon>Pezizomycotina</taxon>
        <taxon>Eurotiomycetes</taxon>
        <taxon>Eurotiomycetidae</taxon>
        <taxon>Eurotiales</taxon>
        <taxon>Aspergillaceae</taxon>
        <taxon>Penicillium</taxon>
    </lineage>
</organism>
<dbReference type="OMA" id="TAKTHGT"/>
<accession>A0A0A2L7Z9</accession>
<dbReference type="AlphaFoldDB" id="A0A0A2L7Z9"/>
<reference evidence="2 3" key="1">
    <citation type="journal article" date="2015" name="Mol. Plant Microbe Interact.">
        <title>Genome, transcriptome, and functional analyses of Penicillium expansum provide new insights into secondary metabolism and pathogenicity.</title>
        <authorList>
            <person name="Ballester A.R."/>
            <person name="Marcet-Houben M."/>
            <person name="Levin E."/>
            <person name="Sela N."/>
            <person name="Selma-Lazaro C."/>
            <person name="Carmona L."/>
            <person name="Wisniewski M."/>
            <person name="Droby S."/>
            <person name="Gonzalez-Candelas L."/>
            <person name="Gabaldon T."/>
        </authorList>
    </citation>
    <scope>NUCLEOTIDE SEQUENCE [LARGE SCALE GENOMIC DNA]</scope>
    <source>
        <strain evidence="2 3">PHI-1</strain>
    </source>
</reference>
<keyword evidence="3" id="KW-1185">Reference proteome</keyword>
<protein>
    <submittedName>
        <fullName evidence="2">Uncharacterized protein</fullName>
    </submittedName>
</protein>
<feature type="compositionally biased region" description="Low complexity" evidence="1">
    <location>
        <begin position="33"/>
        <end position="44"/>
    </location>
</feature>
<dbReference type="PhylomeDB" id="A0A0A2L7Z9"/>
<dbReference type="HOGENOM" id="CLU_2655278_0_0_1"/>
<gene>
    <name evidence="2" type="ORF">PITC_001190</name>
</gene>
<evidence type="ECO:0000313" key="3">
    <source>
        <dbReference type="Proteomes" id="UP000030104"/>
    </source>
</evidence>